<reference key="1">
    <citation type="submission" date="2010-11" db="EMBL/GenBank/DDBJ databases">
        <title>The complete genome of Leadbetterella byssophila DSM 17132.</title>
        <authorList>
            <consortium name="US DOE Joint Genome Institute (JGI-PGF)"/>
            <person name="Lucas S."/>
            <person name="Copeland A."/>
            <person name="Lapidus A."/>
            <person name="Glavina del Rio T."/>
            <person name="Dalin E."/>
            <person name="Tice H."/>
            <person name="Bruce D."/>
            <person name="Goodwin L."/>
            <person name="Pitluck S."/>
            <person name="Kyrpides N."/>
            <person name="Mavromatis K."/>
            <person name="Ivanova N."/>
            <person name="Teshima H."/>
            <person name="Brettin T."/>
            <person name="Detter J.C."/>
            <person name="Han C."/>
            <person name="Tapia R."/>
            <person name="Land M."/>
            <person name="Hauser L."/>
            <person name="Markowitz V."/>
            <person name="Cheng J.-F."/>
            <person name="Hugenholtz P."/>
            <person name="Woyke T."/>
            <person name="Wu D."/>
            <person name="Tindall B."/>
            <person name="Pomrenke H.G."/>
            <person name="Brambilla E."/>
            <person name="Klenk H.-P."/>
            <person name="Eisen J.A."/>
        </authorList>
    </citation>
    <scope>NUCLEOTIDE SEQUENCE [LARGE SCALE GENOMIC DNA]</scope>
    <source>
        <strain>DSM 17132</strain>
    </source>
</reference>
<dbReference type="AlphaFoldDB" id="E4RS93"/>
<feature type="active site" description="Nucleophile" evidence="4 5">
    <location>
        <position position="51"/>
    </location>
</feature>
<dbReference type="Pfam" id="PF01416">
    <property type="entry name" value="PseudoU_synth_1"/>
    <property type="match status" value="2"/>
</dbReference>
<dbReference type="HAMAP" id="MF_00171">
    <property type="entry name" value="TruA"/>
    <property type="match status" value="1"/>
</dbReference>
<feature type="domain" description="Pseudouridine synthase I TruA alpha/beta" evidence="8">
    <location>
        <begin position="8"/>
        <end position="102"/>
    </location>
</feature>
<comment type="function">
    <text evidence="4">Formation of pseudouridine at positions 38, 39 and 40 in the anticodon stem and loop of transfer RNAs.</text>
</comment>
<keyword evidence="2 4" id="KW-0819">tRNA processing</keyword>
<dbReference type="EMBL" id="CP002305">
    <property type="protein sequence ID" value="ADQ16745.1"/>
    <property type="molecule type" value="Genomic_DNA"/>
</dbReference>
<dbReference type="PIRSF" id="PIRSF001430">
    <property type="entry name" value="tRNA_psdUrid_synth"/>
    <property type="match status" value="1"/>
</dbReference>
<keyword evidence="10" id="KW-1185">Reference proteome</keyword>
<dbReference type="CDD" id="cd02570">
    <property type="entry name" value="PseudoU_synth_EcTruA"/>
    <property type="match status" value="1"/>
</dbReference>
<dbReference type="Gene3D" id="3.30.70.580">
    <property type="entry name" value="Pseudouridine synthase I, catalytic domain, N-terminal subdomain"/>
    <property type="match status" value="1"/>
</dbReference>
<dbReference type="KEGG" id="lby:Lbys_1015"/>
<comment type="similarity">
    <text evidence="1 4 7">Belongs to the tRNA pseudouridine synthase TruA family.</text>
</comment>
<evidence type="ECO:0000259" key="8">
    <source>
        <dbReference type="Pfam" id="PF01416"/>
    </source>
</evidence>
<keyword evidence="3 4" id="KW-0413">Isomerase</keyword>
<dbReference type="InterPro" id="IPR020103">
    <property type="entry name" value="PsdUridine_synth_cat_dom_sf"/>
</dbReference>
<dbReference type="InterPro" id="IPR001406">
    <property type="entry name" value="PsdUridine_synth_TruA"/>
</dbReference>
<protein>
    <recommendedName>
        <fullName evidence="4">tRNA pseudouridine synthase A</fullName>
        <ecNumber evidence="4">5.4.99.12</ecNumber>
    </recommendedName>
    <alternativeName>
        <fullName evidence="4">tRNA pseudouridine(38-40) synthase</fullName>
    </alternativeName>
    <alternativeName>
        <fullName evidence="4">tRNA pseudouridylate synthase I</fullName>
    </alternativeName>
    <alternativeName>
        <fullName evidence="4">tRNA-uridine isomerase I</fullName>
    </alternativeName>
</protein>
<dbReference type="PANTHER" id="PTHR11142">
    <property type="entry name" value="PSEUDOURIDYLATE SYNTHASE"/>
    <property type="match status" value="1"/>
</dbReference>
<accession>E4RS93</accession>
<dbReference type="RefSeq" id="WP_013407796.1">
    <property type="nucleotide sequence ID" value="NC_014655.1"/>
</dbReference>
<comment type="caution">
    <text evidence="4">Lacks conserved residue(s) required for the propagation of feature annotation.</text>
</comment>
<dbReference type="InterPro" id="IPR020095">
    <property type="entry name" value="PsdUridine_synth_TruA_C"/>
</dbReference>
<sequence length="251" mass="28746">MRYFIEISYLGTHFHGWQIQPGADTVQGELEKALSTVLNAPISIMGSSRTDTGVHARQQYAHVDLPQEIHAGYIQRLNRFLPKDITIKNFYPLSDEAHARFDATGRKYIYRILHSKDSFQQWICAHYSRRPDVDAMNKAAKILFLHTDYQSFSKVKTDVTTFDCTITEAVWRYVDERLEFHISANRFLRGMVRAVVGTLLEVGYGKIGLQEFENIILAKDRTKAGTAVKAEGLTLERVYYPEGYFNKGGLI</sequence>
<evidence type="ECO:0000313" key="10">
    <source>
        <dbReference type="Proteomes" id="UP000007435"/>
    </source>
</evidence>
<evidence type="ECO:0000256" key="2">
    <source>
        <dbReference type="ARBA" id="ARBA00022694"/>
    </source>
</evidence>
<reference evidence="9 10" key="2">
    <citation type="journal article" date="2011" name="Stand. Genomic Sci.">
        <title>Complete genome sequence of Leadbetterella byssophila type strain (4M15).</title>
        <authorList>
            <person name="Abt B."/>
            <person name="Teshima H."/>
            <person name="Lucas S."/>
            <person name="Lapidus A."/>
            <person name="Del Rio T.G."/>
            <person name="Nolan M."/>
            <person name="Tice H."/>
            <person name="Cheng J.F."/>
            <person name="Pitluck S."/>
            <person name="Liolios K."/>
            <person name="Pagani I."/>
            <person name="Ivanova N."/>
            <person name="Mavromatis K."/>
            <person name="Pati A."/>
            <person name="Tapia R."/>
            <person name="Han C."/>
            <person name="Goodwin L."/>
            <person name="Chen A."/>
            <person name="Palaniappan K."/>
            <person name="Land M."/>
            <person name="Hauser L."/>
            <person name="Chang Y.J."/>
            <person name="Jeffries C.D."/>
            <person name="Rohde M."/>
            <person name="Goker M."/>
            <person name="Tindall B.J."/>
            <person name="Detter J.C."/>
            <person name="Woyke T."/>
            <person name="Bristow J."/>
            <person name="Eisen J.A."/>
            <person name="Markowitz V."/>
            <person name="Hugenholtz P."/>
            <person name="Klenk H.P."/>
            <person name="Kyrpides N.C."/>
        </authorList>
    </citation>
    <scope>NUCLEOTIDE SEQUENCE [LARGE SCALE GENOMIC DNA]</scope>
    <source>
        <strain evidence="10">DSM 17132 / JCM 16389 / KACC 11308 / NBRC 106382 / 4M15</strain>
    </source>
</reference>
<feature type="binding site" evidence="4 6">
    <location>
        <position position="108"/>
    </location>
    <ligand>
        <name>substrate</name>
    </ligand>
</feature>
<dbReference type="Gene3D" id="3.30.70.660">
    <property type="entry name" value="Pseudouridine synthase I, catalytic domain, C-terminal subdomain"/>
    <property type="match status" value="1"/>
</dbReference>
<dbReference type="GO" id="GO:0003723">
    <property type="term" value="F:RNA binding"/>
    <property type="evidence" value="ECO:0007669"/>
    <property type="project" value="InterPro"/>
</dbReference>
<dbReference type="NCBIfam" id="TIGR00071">
    <property type="entry name" value="hisT_truA"/>
    <property type="match status" value="1"/>
</dbReference>
<dbReference type="FunFam" id="3.30.70.580:FF:000001">
    <property type="entry name" value="tRNA pseudouridine synthase A"/>
    <property type="match status" value="1"/>
</dbReference>
<proteinExistence type="inferred from homology"/>
<evidence type="ECO:0000256" key="5">
    <source>
        <dbReference type="PIRSR" id="PIRSR001430-1"/>
    </source>
</evidence>
<dbReference type="GO" id="GO:0031119">
    <property type="term" value="P:tRNA pseudouridine synthesis"/>
    <property type="evidence" value="ECO:0007669"/>
    <property type="project" value="UniProtKB-UniRule"/>
</dbReference>
<organism evidence="9 10">
    <name type="scientific">Leadbetterella byssophila (strain DSM 17132 / JCM 16389 / KACC 11308 / NBRC 106382 / 4M15)</name>
    <dbReference type="NCBI Taxonomy" id="649349"/>
    <lineage>
        <taxon>Bacteria</taxon>
        <taxon>Pseudomonadati</taxon>
        <taxon>Bacteroidota</taxon>
        <taxon>Cytophagia</taxon>
        <taxon>Cytophagales</taxon>
        <taxon>Leadbetterellaceae</taxon>
        <taxon>Leadbetterella</taxon>
    </lineage>
</organism>
<evidence type="ECO:0000256" key="4">
    <source>
        <dbReference type="HAMAP-Rule" id="MF_00171"/>
    </source>
</evidence>
<dbReference type="STRING" id="649349.Lbys_1015"/>
<dbReference type="eggNOG" id="COG0101">
    <property type="taxonomic scope" value="Bacteria"/>
</dbReference>
<dbReference type="PANTHER" id="PTHR11142:SF0">
    <property type="entry name" value="TRNA PSEUDOURIDINE SYNTHASE-LIKE 1"/>
    <property type="match status" value="1"/>
</dbReference>
<feature type="domain" description="Pseudouridine synthase I TruA alpha/beta" evidence="8">
    <location>
        <begin position="146"/>
        <end position="241"/>
    </location>
</feature>
<comment type="catalytic activity">
    <reaction evidence="4 7">
        <text>uridine(38/39/40) in tRNA = pseudouridine(38/39/40) in tRNA</text>
        <dbReference type="Rhea" id="RHEA:22376"/>
        <dbReference type="Rhea" id="RHEA-COMP:10085"/>
        <dbReference type="Rhea" id="RHEA-COMP:10087"/>
        <dbReference type="ChEBI" id="CHEBI:65314"/>
        <dbReference type="ChEBI" id="CHEBI:65315"/>
        <dbReference type="EC" id="5.4.99.12"/>
    </reaction>
</comment>
<dbReference type="Proteomes" id="UP000007435">
    <property type="component" value="Chromosome"/>
</dbReference>
<dbReference type="OrthoDB" id="9811823at2"/>
<dbReference type="GO" id="GO:0160147">
    <property type="term" value="F:tRNA pseudouridine(38-40) synthase activity"/>
    <property type="evidence" value="ECO:0007669"/>
    <property type="project" value="UniProtKB-EC"/>
</dbReference>
<evidence type="ECO:0000256" key="3">
    <source>
        <dbReference type="ARBA" id="ARBA00023235"/>
    </source>
</evidence>
<gene>
    <name evidence="4" type="primary">truA</name>
    <name evidence="9" type="ordered locus">Lbys_1015</name>
</gene>
<evidence type="ECO:0000313" key="9">
    <source>
        <dbReference type="EMBL" id="ADQ16745.1"/>
    </source>
</evidence>
<dbReference type="SUPFAM" id="SSF55120">
    <property type="entry name" value="Pseudouridine synthase"/>
    <property type="match status" value="1"/>
</dbReference>
<evidence type="ECO:0000256" key="6">
    <source>
        <dbReference type="PIRSR" id="PIRSR001430-2"/>
    </source>
</evidence>
<evidence type="ECO:0000256" key="7">
    <source>
        <dbReference type="RuleBase" id="RU003792"/>
    </source>
</evidence>
<dbReference type="InterPro" id="IPR020094">
    <property type="entry name" value="TruA/RsuA/RluB/E/F_N"/>
</dbReference>
<dbReference type="EC" id="5.4.99.12" evidence="4"/>
<comment type="subunit">
    <text evidence="4">Homodimer.</text>
</comment>
<dbReference type="HOGENOM" id="CLU_014673_0_1_10"/>
<dbReference type="InterPro" id="IPR020097">
    <property type="entry name" value="PsdUridine_synth_TruA_a/b_dom"/>
</dbReference>
<evidence type="ECO:0000256" key="1">
    <source>
        <dbReference type="ARBA" id="ARBA00009375"/>
    </source>
</evidence>
<name>E4RS93_LEAB4</name>